<keyword evidence="2" id="KW-1185">Reference proteome</keyword>
<reference evidence="1 2" key="1">
    <citation type="submission" date="2019-03" db="EMBL/GenBank/DDBJ databases">
        <title>First draft genome of Liparis tanakae, snailfish: a comprehensive survey of snailfish specific genes.</title>
        <authorList>
            <person name="Kim W."/>
            <person name="Song I."/>
            <person name="Jeong J.-H."/>
            <person name="Kim D."/>
            <person name="Kim S."/>
            <person name="Ryu S."/>
            <person name="Song J.Y."/>
            <person name="Lee S.K."/>
        </authorList>
    </citation>
    <scope>NUCLEOTIDE SEQUENCE [LARGE SCALE GENOMIC DNA]</scope>
    <source>
        <tissue evidence="1">Muscle</tissue>
    </source>
</reference>
<evidence type="ECO:0000313" key="1">
    <source>
        <dbReference type="EMBL" id="TNN67714.1"/>
    </source>
</evidence>
<name>A0A4Z2HRS8_9TELE</name>
<dbReference type="AlphaFoldDB" id="A0A4Z2HRS8"/>
<comment type="caution">
    <text evidence="1">The sequence shown here is derived from an EMBL/GenBank/DDBJ whole genome shotgun (WGS) entry which is preliminary data.</text>
</comment>
<organism evidence="1 2">
    <name type="scientific">Liparis tanakae</name>
    <name type="common">Tanaka's snailfish</name>
    <dbReference type="NCBI Taxonomy" id="230148"/>
    <lineage>
        <taxon>Eukaryota</taxon>
        <taxon>Metazoa</taxon>
        <taxon>Chordata</taxon>
        <taxon>Craniata</taxon>
        <taxon>Vertebrata</taxon>
        <taxon>Euteleostomi</taxon>
        <taxon>Actinopterygii</taxon>
        <taxon>Neopterygii</taxon>
        <taxon>Teleostei</taxon>
        <taxon>Neoteleostei</taxon>
        <taxon>Acanthomorphata</taxon>
        <taxon>Eupercaria</taxon>
        <taxon>Perciformes</taxon>
        <taxon>Cottioidei</taxon>
        <taxon>Cottales</taxon>
        <taxon>Liparidae</taxon>
        <taxon>Liparis</taxon>
    </lineage>
</organism>
<proteinExistence type="predicted"/>
<protein>
    <submittedName>
        <fullName evidence="1">Uncharacterized protein</fullName>
    </submittedName>
</protein>
<sequence>MSLMKDLMSLSCSRNLFSASSNASSLICGHERGRRQTEIRTVDVHYIHNMHKRREQSFLRLYSLMLTLISLMASRAWVSWSRSGWLSGVAPSSSISSSGYRITRCTGLIRKEPSSSSMTFDLFSSILSSGSSVPAAGVESEVGVGSSALGWDDRSVVSGGREGGRGEERRQIQLHPNSTKQRFLI</sequence>
<evidence type="ECO:0000313" key="2">
    <source>
        <dbReference type="Proteomes" id="UP000314294"/>
    </source>
</evidence>
<accession>A0A4Z2HRS8</accession>
<dbReference type="Proteomes" id="UP000314294">
    <property type="component" value="Unassembled WGS sequence"/>
</dbReference>
<gene>
    <name evidence="1" type="ORF">EYF80_022030</name>
</gene>
<dbReference type="EMBL" id="SRLO01000199">
    <property type="protein sequence ID" value="TNN67714.1"/>
    <property type="molecule type" value="Genomic_DNA"/>
</dbReference>